<evidence type="ECO:0000313" key="1">
    <source>
        <dbReference type="EMBL" id="MPW26943.1"/>
    </source>
</evidence>
<sequence>MVWIIIVLILLAIIMMYFAIPDGRLWKQYLTDVKSSLTDTNKQRSVQSTFTEDSVAKLPALLRQHIINGGYMEETFMDNMLIYFHNTKFRMSVGKKPIKIKFMQVNFVKRPDRHAFLTGRIAGVPLQAKDSVLDGIGSMTGVIAKQFQLFLSTGEEMNQGQLITALADAVYLPSLFLQEYMSWTDVDDDTVEGKISWMGITAKGRFTFDNNGNIVRFDTNDRYMDENGKGSSLVPWYVTYSDYKEQNGYYQPGRVSVSWMLPDGDDTYFVSDHIEVQYSINEVNL</sequence>
<accession>A0A6A7KD56</accession>
<dbReference type="Pfam" id="PF20181">
    <property type="entry name" value="DUF6544"/>
    <property type="match status" value="1"/>
</dbReference>
<keyword evidence="2" id="KW-1185">Reference proteome</keyword>
<dbReference type="InterPro" id="IPR046674">
    <property type="entry name" value="DUF6544"/>
</dbReference>
<proteinExistence type="predicted"/>
<evidence type="ECO:0000313" key="2">
    <source>
        <dbReference type="Proteomes" id="UP000440004"/>
    </source>
</evidence>
<comment type="caution">
    <text evidence="1">The sequence shown here is derived from an EMBL/GenBank/DDBJ whole genome shotgun (WGS) entry which is preliminary data.</text>
</comment>
<name>A0A6A7KD56_9FIRM</name>
<protein>
    <submittedName>
        <fullName evidence="1">Uncharacterized protein</fullName>
    </submittedName>
</protein>
<organism evidence="1 2">
    <name type="scientific">Alkalibaculum sporogenes</name>
    <dbReference type="NCBI Taxonomy" id="2655001"/>
    <lineage>
        <taxon>Bacteria</taxon>
        <taxon>Bacillati</taxon>
        <taxon>Bacillota</taxon>
        <taxon>Clostridia</taxon>
        <taxon>Eubacteriales</taxon>
        <taxon>Eubacteriaceae</taxon>
        <taxon>Alkalibaculum</taxon>
    </lineage>
</organism>
<dbReference type="Proteomes" id="UP000440004">
    <property type="component" value="Unassembled WGS sequence"/>
</dbReference>
<gene>
    <name evidence="1" type="ORF">GC105_14245</name>
</gene>
<dbReference type="AlphaFoldDB" id="A0A6A7KD56"/>
<dbReference type="RefSeq" id="WP_152806178.1">
    <property type="nucleotide sequence ID" value="NZ_WHNX01000033.1"/>
</dbReference>
<dbReference type="EMBL" id="WHNX01000033">
    <property type="protein sequence ID" value="MPW26943.1"/>
    <property type="molecule type" value="Genomic_DNA"/>
</dbReference>
<reference evidence="1 2" key="1">
    <citation type="submission" date="2019-10" db="EMBL/GenBank/DDBJ databases">
        <title>Alkalibaculum tamaniensis sp.nov., a new alkaliphilic acetogen, isolated on methoxylated aromatics from a mud volcano.</title>
        <authorList>
            <person name="Khomyakova M.A."/>
            <person name="Merkel A.Y."/>
            <person name="Bonch-Osmolovskaya E.A."/>
            <person name="Slobodkin A.I."/>
        </authorList>
    </citation>
    <scope>NUCLEOTIDE SEQUENCE [LARGE SCALE GENOMIC DNA]</scope>
    <source>
        <strain evidence="1 2">M08DMB</strain>
    </source>
</reference>